<accession>A0ABR2WKG0</accession>
<evidence type="ECO:0000313" key="2">
    <source>
        <dbReference type="Proteomes" id="UP001479436"/>
    </source>
</evidence>
<dbReference type="EMBL" id="JASJQH010001156">
    <property type="protein sequence ID" value="KAK9761941.1"/>
    <property type="molecule type" value="Genomic_DNA"/>
</dbReference>
<proteinExistence type="predicted"/>
<comment type="caution">
    <text evidence="1">The sequence shown here is derived from an EMBL/GenBank/DDBJ whole genome shotgun (WGS) entry which is preliminary data.</text>
</comment>
<name>A0ABR2WKG0_9FUNG</name>
<gene>
    <name evidence="1" type="ORF">K7432_012775</name>
</gene>
<dbReference type="Proteomes" id="UP001479436">
    <property type="component" value="Unassembled WGS sequence"/>
</dbReference>
<sequence>MLIISIYIDIDNRAWKSSYLPTMKYIILLFASLVSAASISQRLGNQQILKVQNPVEFLEPADLNAYTPDCVKTADAGAAIVLNA</sequence>
<reference evidence="1 2" key="1">
    <citation type="submission" date="2023-04" db="EMBL/GenBank/DDBJ databases">
        <title>Genome of Basidiobolus ranarum AG-B5.</title>
        <authorList>
            <person name="Stajich J.E."/>
            <person name="Carter-House D."/>
            <person name="Gryganskyi A."/>
        </authorList>
    </citation>
    <scope>NUCLEOTIDE SEQUENCE [LARGE SCALE GENOMIC DNA]</scope>
    <source>
        <strain evidence="1 2">AG-B5</strain>
    </source>
</reference>
<protein>
    <submittedName>
        <fullName evidence="1">Uncharacterized protein</fullName>
    </submittedName>
</protein>
<keyword evidence="2" id="KW-1185">Reference proteome</keyword>
<organism evidence="1 2">
    <name type="scientific">Basidiobolus ranarum</name>
    <dbReference type="NCBI Taxonomy" id="34480"/>
    <lineage>
        <taxon>Eukaryota</taxon>
        <taxon>Fungi</taxon>
        <taxon>Fungi incertae sedis</taxon>
        <taxon>Zoopagomycota</taxon>
        <taxon>Entomophthoromycotina</taxon>
        <taxon>Basidiobolomycetes</taxon>
        <taxon>Basidiobolales</taxon>
        <taxon>Basidiobolaceae</taxon>
        <taxon>Basidiobolus</taxon>
    </lineage>
</organism>
<evidence type="ECO:0000313" key="1">
    <source>
        <dbReference type="EMBL" id="KAK9761941.1"/>
    </source>
</evidence>